<evidence type="ECO:0000256" key="1">
    <source>
        <dbReference type="ARBA" id="ARBA00022630"/>
    </source>
</evidence>
<feature type="binding site" evidence="4">
    <location>
        <position position="267"/>
    </location>
    <ligand>
        <name>FAD</name>
        <dbReference type="ChEBI" id="CHEBI:57692"/>
    </ligand>
</feature>
<dbReference type="InterPro" id="IPR018394">
    <property type="entry name" value="DNA_photolyase_1_CS_C"/>
</dbReference>
<comment type="similarity">
    <text evidence="5">Belongs to the DNA photolyase family.</text>
</comment>
<dbReference type="PROSITE" id="PS51645">
    <property type="entry name" value="PHR_CRY_ALPHA_BETA"/>
    <property type="match status" value="1"/>
</dbReference>
<dbReference type="InterPro" id="IPR006050">
    <property type="entry name" value="DNA_photolyase_N"/>
</dbReference>
<dbReference type="GO" id="GO:0071949">
    <property type="term" value="F:FAD binding"/>
    <property type="evidence" value="ECO:0007669"/>
    <property type="project" value="TreeGrafter"/>
</dbReference>
<dbReference type="InterPro" id="IPR036134">
    <property type="entry name" value="Crypto/Photolyase_FAD-like_sf"/>
</dbReference>
<keyword evidence="8" id="KW-1185">Reference proteome</keyword>
<keyword evidence="1 4" id="KW-0285">Flavoprotein</keyword>
<dbReference type="AlphaFoldDB" id="A0A1G8AQG1"/>
<dbReference type="PANTHER" id="PTHR11455:SF9">
    <property type="entry name" value="CRYPTOCHROME CIRCADIAN CLOCK 5 ISOFORM X1"/>
    <property type="match status" value="1"/>
</dbReference>
<evidence type="ECO:0000256" key="4">
    <source>
        <dbReference type="PIRSR" id="PIRSR602081-1"/>
    </source>
</evidence>
<evidence type="ECO:0000259" key="6">
    <source>
        <dbReference type="PROSITE" id="PS51645"/>
    </source>
</evidence>
<dbReference type="InterPro" id="IPR002081">
    <property type="entry name" value="Cryptochrome/DNA_photolyase_1"/>
</dbReference>
<dbReference type="GO" id="GO:0006950">
    <property type="term" value="P:response to stress"/>
    <property type="evidence" value="ECO:0007669"/>
    <property type="project" value="UniProtKB-ARBA"/>
</dbReference>
<comment type="cofactor">
    <cofactor evidence="4">
        <name>FAD</name>
        <dbReference type="ChEBI" id="CHEBI:57692"/>
    </cofactor>
    <text evidence="4">Binds 1 FAD per subunit.</text>
</comment>
<dbReference type="Proteomes" id="UP000183263">
    <property type="component" value="Unassembled WGS sequence"/>
</dbReference>
<keyword evidence="2 4" id="KW-0274">FAD</keyword>
<dbReference type="PRINTS" id="PR00147">
    <property type="entry name" value="DNAPHOTLYASE"/>
</dbReference>
<organism evidence="7 8">
    <name type="scientific">Rhodococcus triatomae</name>
    <dbReference type="NCBI Taxonomy" id="300028"/>
    <lineage>
        <taxon>Bacteria</taxon>
        <taxon>Bacillati</taxon>
        <taxon>Actinomycetota</taxon>
        <taxon>Actinomycetes</taxon>
        <taxon>Mycobacteriales</taxon>
        <taxon>Nocardiaceae</taxon>
        <taxon>Rhodococcus</taxon>
    </lineage>
</organism>
<dbReference type="PROSITE" id="PS00394">
    <property type="entry name" value="DNA_PHOTOLYASES_1_1"/>
    <property type="match status" value="1"/>
</dbReference>
<evidence type="ECO:0000256" key="5">
    <source>
        <dbReference type="RuleBase" id="RU004182"/>
    </source>
</evidence>
<name>A0A1G8AQG1_9NOCA</name>
<sequence length="461" mass="51693">MGGVGPTVLWFRRDLRLGDHPALSSAAGDSGGDHGDRSVLALFVLDDRLLSPAGARRREFLFASLRALDRQLGGRLLIVSGDPAAVVPAVARAVSAPAVHVSADHGPYGRARDRAVAEHVDLVATGSPYAIAPGRVRKDDGDPYRVFTPYFRRWLDHGWRGPARTGADTASWVDPARIDLGQVALSRIDATATSAPRVDLPEAGEEAALARWQRFLDEDLVGYDESRDRPDLDATSVMSVHLKFGSIHPRTMLADLARRRGTGAEQYRRQLAWREFYADFLHHHPETARQNYDRRFDAYRFDSGPDTEEAFRAWTSGRTGYPIVDAGMRQLAQTGWMHNRVRMIVASFLVKDLHLPWWRGARHFMSELVDGDLASNQHGWQWTAGTGTDASPFFRVFNPISQGEKFDPDGDYIRRWVPELRGVAGSAVHRLRERPEGYPPPIVDHADERRVALARYDRIRR</sequence>
<evidence type="ECO:0000313" key="7">
    <source>
        <dbReference type="EMBL" id="SDH23133.1"/>
    </source>
</evidence>
<keyword evidence="3 5" id="KW-0157">Chromophore</keyword>
<evidence type="ECO:0000256" key="3">
    <source>
        <dbReference type="ARBA" id="ARBA00022991"/>
    </source>
</evidence>
<dbReference type="SUPFAM" id="SSF52425">
    <property type="entry name" value="Cryptochrome/photolyase, N-terminal domain"/>
    <property type="match status" value="1"/>
</dbReference>
<feature type="binding site" evidence="4">
    <location>
        <begin position="235"/>
        <end position="239"/>
    </location>
    <ligand>
        <name>FAD</name>
        <dbReference type="ChEBI" id="CHEBI:57692"/>
    </ligand>
</feature>
<dbReference type="InterPro" id="IPR014729">
    <property type="entry name" value="Rossmann-like_a/b/a_fold"/>
</dbReference>
<protein>
    <submittedName>
        <fullName evidence="7">Deoxyribodipyrimidine photo-lyase</fullName>
    </submittedName>
</protein>
<dbReference type="GO" id="GO:0003677">
    <property type="term" value="F:DNA binding"/>
    <property type="evidence" value="ECO:0007669"/>
    <property type="project" value="TreeGrafter"/>
</dbReference>
<dbReference type="Pfam" id="PF03441">
    <property type="entry name" value="FAD_binding_7"/>
    <property type="match status" value="1"/>
</dbReference>
<dbReference type="Pfam" id="PF00875">
    <property type="entry name" value="DNA_photolyase"/>
    <property type="match status" value="1"/>
</dbReference>
<accession>A0A1G8AQG1</accession>
<feature type="binding site" evidence="4">
    <location>
        <begin position="370"/>
        <end position="372"/>
    </location>
    <ligand>
        <name>FAD</name>
        <dbReference type="ChEBI" id="CHEBI:57692"/>
    </ligand>
</feature>
<dbReference type="RefSeq" id="WP_072736047.1">
    <property type="nucleotide sequence ID" value="NZ_CP048813.1"/>
</dbReference>
<dbReference type="PANTHER" id="PTHR11455">
    <property type="entry name" value="CRYPTOCHROME"/>
    <property type="match status" value="1"/>
</dbReference>
<reference evidence="7 8" key="1">
    <citation type="submission" date="2016-10" db="EMBL/GenBank/DDBJ databases">
        <authorList>
            <person name="de Groot N.N."/>
        </authorList>
    </citation>
    <scope>NUCLEOTIDE SEQUENCE [LARGE SCALE GENOMIC DNA]</scope>
    <source>
        <strain evidence="7 8">DSM 44892</strain>
    </source>
</reference>
<keyword evidence="7" id="KW-0456">Lyase</keyword>
<dbReference type="EMBL" id="FNDN01000001">
    <property type="protein sequence ID" value="SDH23133.1"/>
    <property type="molecule type" value="Genomic_DNA"/>
</dbReference>
<feature type="binding site" evidence="4">
    <location>
        <position position="223"/>
    </location>
    <ligand>
        <name>FAD</name>
        <dbReference type="ChEBI" id="CHEBI:57692"/>
    </ligand>
</feature>
<feature type="domain" description="Photolyase/cryptochrome alpha/beta" evidence="6">
    <location>
        <begin position="5"/>
        <end position="130"/>
    </location>
</feature>
<dbReference type="InterPro" id="IPR036155">
    <property type="entry name" value="Crypto/Photolyase_N_sf"/>
</dbReference>
<dbReference type="Gene3D" id="3.40.50.620">
    <property type="entry name" value="HUPs"/>
    <property type="match status" value="1"/>
</dbReference>
<proteinExistence type="inferred from homology"/>
<dbReference type="InterPro" id="IPR005101">
    <property type="entry name" value="Cryptochr/Photolyase_FAD-bd"/>
</dbReference>
<evidence type="ECO:0000256" key="2">
    <source>
        <dbReference type="ARBA" id="ARBA00022827"/>
    </source>
</evidence>
<dbReference type="GO" id="GO:0006139">
    <property type="term" value="P:nucleobase-containing compound metabolic process"/>
    <property type="evidence" value="ECO:0007669"/>
    <property type="project" value="UniProtKB-ARBA"/>
</dbReference>
<dbReference type="GO" id="GO:0003904">
    <property type="term" value="F:deoxyribodipyrimidine photo-lyase activity"/>
    <property type="evidence" value="ECO:0007669"/>
    <property type="project" value="TreeGrafter"/>
</dbReference>
<dbReference type="Gene3D" id="1.25.40.80">
    <property type="match status" value="1"/>
</dbReference>
<dbReference type="GO" id="GO:0009416">
    <property type="term" value="P:response to light stimulus"/>
    <property type="evidence" value="ECO:0007669"/>
    <property type="project" value="TreeGrafter"/>
</dbReference>
<gene>
    <name evidence="7" type="ORF">SAMN05444695_101505</name>
</gene>
<dbReference type="SUPFAM" id="SSF48173">
    <property type="entry name" value="Cryptochrome/photolyase FAD-binding domain"/>
    <property type="match status" value="1"/>
</dbReference>
<dbReference type="Gene3D" id="1.10.579.10">
    <property type="entry name" value="DNA Cyclobutane Dipyrimidine Photolyase, subunit A, domain 3"/>
    <property type="match status" value="1"/>
</dbReference>
<evidence type="ECO:0000313" key="8">
    <source>
        <dbReference type="Proteomes" id="UP000183263"/>
    </source>
</evidence>
<feature type="binding site" evidence="4">
    <location>
        <begin position="270"/>
        <end position="277"/>
    </location>
    <ligand>
        <name>FAD</name>
        <dbReference type="ChEBI" id="CHEBI:57692"/>
    </ligand>
</feature>